<dbReference type="Proteomes" id="UP000022645">
    <property type="component" value="Unassembled WGS sequence"/>
</dbReference>
<comment type="caution">
    <text evidence="2">The sequence shown here is derived from an EMBL/GenBank/DDBJ whole genome shotgun (WGS) entry which is preliminary data.</text>
</comment>
<evidence type="ECO:0000313" key="2">
    <source>
        <dbReference type="EMBL" id="EUC52312.1"/>
    </source>
</evidence>
<evidence type="ECO:0000313" key="3">
    <source>
        <dbReference type="Proteomes" id="UP000022645"/>
    </source>
</evidence>
<name>X8IRN5_9FIRM</name>
<proteinExistence type="predicted"/>
<dbReference type="RefSeq" id="WP_036380914.1">
    <property type="nucleotide sequence ID" value="NZ_JALU01000018.1"/>
</dbReference>
<keyword evidence="1" id="KW-0812">Transmembrane</keyword>
<evidence type="ECO:0000256" key="1">
    <source>
        <dbReference type="SAM" id="Phobius"/>
    </source>
</evidence>
<sequence>MLNEILHYIVLSLAGSVALVVMSKIILNKLLRRDTGYYESIELDEEAEMLKRASIDALYPERSEEDVK</sequence>
<feature type="transmembrane region" description="Helical" evidence="1">
    <location>
        <begin position="6"/>
        <end position="27"/>
    </location>
</feature>
<protein>
    <submittedName>
        <fullName evidence="2">Uncharacterized protein</fullName>
    </submittedName>
</protein>
<accession>X8IRN5</accession>
<keyword evidence="1" id="KW-0472">Membrane</keyword>
<dbReference type="EMBL" id="JALU01000018">
    <property type="protein sequence ID" value="EUC52312.1"/>
    <property type="molecule type" value="Genomic_DNA"/>
</dbReference>
<dbReference type="AlphaFoldDB" id="X8IRN5"/>
<reference evidence="2 3" key="1">
    <citation type="submission" date="2014-01" db="EMBL/GenBank/DDBJ databases">
        <authorList>
            <person name="Durkin A.S."/>
            <person name="McCorrison J."/>
            <person name="Torralba M."/>
            <person name="Gillis M."/>
            <person name="Haft D.H."/>
            <person name="Methe B."/>
            <person name="Sutton G."/>
            <person name="Nelson K.E."/>
        </authorList>
    </citation>
    <scope>NUCLEOTIDE SEQUENCE [LARGE SCALE GENOMIC DNA]</scope>
    <source>
        <strain evidence="2 3">ATCC 33093</strain>
    </source>
</reference>
<gene>
    <name evidence="2" type="ORF">HMPREF0581_1541</name>
</gene>
<keyword evidence="1" id="KW-1133">Transmembrane helix</keyword>
<organism evidence="2 3">
    <name type="scientific">Mogibacterium timidum ATCC 33093</name>
    <dbReference type="NCBI Taxonomy" id="1401079"/>
    <lineage>
        <taxon>Bacteria</taxon>
        <taxon>Bacillati</taxon>
        <taxon>Bacillota</taxon>
        <taxon>Clostridia</taxon>
        <taxon>Peptostreptococcales</taxon>
        <taxon>Anaerovoracaceae</taxon>
        <taxon>Mogibacterium</taxon>
    </lineage>
</organism>